<accession>A0A1B6PDT0</accession>
<gene>
    <name evidence="2" type="ORF">SORBI_3008G146000</name>
</gene>
<keyword evidence="3" id="KW-1185">Reference proteome</keyword>
<organism evidence="2 3">
    <name type="scientific">Sorghum bicolor</name>
    <name type="common">Sorghum</name>
    <name type="synonym">Sorghum vulgare</name>
    <dbReference type="NCBI Taxonomy" id="4558"/>
    <lineage>
        <taxon>Eukaryota</taxon>
        <taxon>Viridiplantae</taxon>
        <taxon>Streptophyta</taxon>
        <taxon>Embryophyta</taxon>
        <taxon>Tracheophyta</taxon>
        <taxon>Spermatophyta</taxon>
        <taxon>Magnoliopsida</taxon>
        <taxon>Liliopsida</taxon>
        <taxon>Poales</taxon>
        <taxon>Poaceae</taxon>
        <taxon>PACMAD clade</taxon>
        <taxon>Panicoideae</taxon>
        <taxon>Andropogonodae</taxon>
        <taxon>Andropogoneae</taxon>
        <taxon>Sorghinae</taxon>
        <taxon>Sorghum</taxon>
    </lineage>
</organism>
<protein>
    <submittedName>
        <fullName evidence="2">Uncharacterized protein</fullName>
    </submittedName>
</protein>
<evidence type="ECO:0000256" key="1">
    <source>
        <dbReference type="SAM" id="MobiDB-lite"/>
    </source>
</evidence>
<sequence>MVKRRLGRHYRACSWDLVSRGSPLFSRLLHVVPLGPCASMAIRRHGRERTTASTLPAGRRSPSSPPAARLPDRQLLVRSPPRAGGWGPVLHSGSPIRWVVGRLTPSPTGRSLPAEQLHVQVIA</sequence>
<reference evidence="2 3" key="1">
    <citation type="journal article" date="2009" name="Nature">
        <title>The Sorghum bicolor genome and the diversification of grasses.</title>
        <authorList>
            <person name="Paterson A.H."/>
            <person name="Bowers J.E."/>
            <person name="Bruggmann R."/>
            <person name="Dubchak I."/>
            <person name="Grimwood J."/>
            <person name="Gundlach H."/>
            <person name="Haberer G."/>
            <person name="Hellsten U."/>
            <person name="Mitros T."/>
            <person name="Poliakov A."/>
            <person name="Schmutz J."/>
            <person name="Spannagl M."/>
            <person name="Tang H."/>
            <person name="Wang X."/>
            <person name="Wicker T."/>
            <person name="Bharti A.K."/>
            <person name="Chapman J."/>
            <person name="Feltus F.A."/>
            <person name="Gowik U."/>
            <person name="Grigoriev I.V."/>
            <person name="Lyons E."/>
            <person name="Maher C.A."/>
            <person name="Martis M."/>
            <person name="Narechania A."/>
            <person name="Otillar R.P."/>
            <person name="Penning B.W."/>
            <person name="Salamov A.A."/>
            <person name="Wang Y."/>
            <person name="Zhang L."/>
            <person name="Carpita N.C."/>
            <person name="Freeling M."/>
            <person name="Gingle A.R."/>
            <person name="Hash C.T."/>
            <person name="Keller B."/>
            <person name="Klein P."/>
            <person name="Kresovich S."/>
            <person name="McCann M.C."/>
            <person name="Ming R."/>
            <person name="Peterson D.G."/>
            <person name="Mehboob-ur-Rahman"/>
            <person name="Ware D."/>
            <person name="Westhoff P."/>
            <person name="Mayer K.F."/>
            <person name="Messing J."/>
            <person name="Rokhsar D.S."/>
        </authorList>
    </citation>
    <scope>NUCLEOTIDE SEQUENCE [LARGE SCALE GENOMIC DNA]</scope>
    <source>
        <strain evidence="3">cv. BTx623</strain>
    </source>
</reference>
<dbReference type="Gramene" id="KXG23828">
    <property type="protein sequence ID" value="KXG23828"/>
    <property type="gene ID" value="SORBI_3008G146000"/>
</dbReference>
<feature type="compositionally biased region" description="Low complexity" evidence="1">
    <location>
        <begin position="55"/>
        <end position="69"/>
    </location>
</feature>
<dbReference type="InParanoid" id="A0A1B6PDT0"/>
<dbReference type="EMBL" id="CM000767">
    <property type="protein sequence ID" value="KXG23828.1"/>
    <property type="molecule type" value="Genomic_DNA"/>
</dbReference>
<dbReference type="Proteomes" id="UP000000768">
    <property type="component" value="Chromosome 8"/>
</dbReference>
<name>A0A1B6PDT0_SORBI</name>
<proteinExistence type="predicted"/>
<evidence type="ECO:0000313" key="3">
    <source>
        <dbReference type="Proteomes" id="UP000000768"/>
    </source>
</evidence>
<evidence type="ECO:0000313" key="2">
    <source>
        <dbReference type="EMBL" id="KXG23828.1"/>
    </source>
</evidence>
<reference evidence="3" key="2">
    <citation type="journal article" date="2018" name="Plant J.">
        <title>The Sorghum bicolor reference genome: improved assembly, gene annotations, a transcriptome atlas, and signatures of genome organization.</title>
        <authorList>
            <person name="McCormick R.F."/>
            <person name="Truong S.K."/>
            <person name="Sreedasyam A."/>
            <person name="Jenkins J."/>
            <person name="Shu S."/>
            <person name="Sims D."/>
            <person name="Kennedy M."/>
            <person name="Amirebrahimi M."/>
            <person name="Weers B.D."/>
            <person name="McKinley B."/>
            <person name="Mattison A."/>
            <person name="Morishige D.T."/>
            <person name="Grimwood J."/>
            <person name="Schmutz J."/>
            <person name="Mullet J.E."/>
        </authorList>
    </citation>
    <scope>NUCLEOTIDE SEQUENCE [LARGE SCALE GENOMIC DNA]</scope>
    <source>
        <strain evidence="3">cv. BTx623</strain>
    </source>
</reference>
<feature type="region of interest" description="Disordered" evidence="1">
    <location>
        <begin position="43"/>
        <end position="90"/>
    </location>
</feature>
<dbReference type="AlphaFoldDB" id="A0A1B6PDT0"/>